<keyword evidence="3" id="KW-1185">Reference proteome</keyword>
<feature type="signal peptide" evidence="1">
    <location>
        <begin position="1"/>
        <end position="28"/>
    </location>
</feature>
<keyword evidence="1" id="KW-0732">Signal</keyword>
<proteinExistence type="predicted"/>
<dbReference type="OrthoDB" id="1081813at2"/>
<name>A0A3R6IUE9_9BACT</name>
<protein>
    <recommendedName>
        <fullName evidence="4">DUF4890 domain-containing protein</fullName>
    </recommendedName>
</protein>
<evidence type="ECO:0000313" key="2">
    <source>
        <dbReference type="EMBL" id="RHK50757.1"/>
    </source>
</evidence>
<accession>A0A3R6IUE9</accession>
<evidence type="ECO:0008006" key="4">
    <source>
        <dbReference type="Google" id="ProtNLM"/>
    </source>
</evidence>
<feature type="chain" id="PRO_5018529227" description="DUF4890 domain-containing protein" evidence="1">
    <location>
        <begin position="29"/>
        <end position="150"/>
    </location>
</feature>
<sequence>MIALFCKNVRSVFVFLAIAVFCSQPVNAQKKQAFDPVKFEADLEKFIASEVELTPAEASEFFPVYREMRKKQLAYFRRERCFRKVDTKDEKACAEAIRKRDKNEVELKVLQKNYHERFLTILPATKVFKILKAERKFHRQCFRKAKPQKK</sequence>
<organism evidence="2 3">
    <name type="scientific">Leyella stercorea</name>
    <dbReference type="NCBI Taxonomy" id="363265"/>
    <lineage>
        <taxon>Bacteria</taxon>
        <taxon>Pseudomonadati</taxon>
        <taxon>Bacteroidota</taxon>
        <taxon>Bacteroidia</taxon>
        <taxon>Bacteroidales</taxon>
        <taxon>Prevotellaceae</taxon>
        <taxon>Leyella</taxon>
    </lineage>
</organism>
<evidence type="ECO:0000256" key="1">
    <source>
        <dbReference type="SAM" id="SignalP"/>
    </source>
</evidence>
<reference evidence="2 3" key="1">
    <citation type="submission" date="2018-08" db="EMBL/GenBank/DDBJ databases">
        <title>A genome reference for cultivated species of the human gut microbiota.</title>
        <authorList>
            <person name="Zou Y."/>
            <person name="Xue W."/>
            <person name="Luo G."/>
        </authorList>
    </citation>
    <scope>NUCLEOTIDE SEQUENCE [LARGE SCALE GENOMIC DNA]</scope>
    <source>
        <strain evidence="2 3">AF42-9</strain>
    </source>
</reference>
<dbReference type="AlphaFoldDB" id="A0A3R6IUE9"/>
<comment type="caution">
    <text evidence="2">The sequence shown here is derived from an EMBL/GenBank/DDBJ whole genome shotgun (WGS) entry which is preliminary data.</text>
</comment>
<dbReference type="EMBL" id="QRNO01000027">
    <property type="protein sequence ID" value="RHK50757.1"/>
    <property type="molecule type" value="Genomic_DNA"/>
</dbReference>
<evidence type="ECO:0000313" key="3">
    <source>
        <dbReference type="Proteomes" id="UP000286598"/>
    </source>
</evidence>
<dbReference type="Proteomes" id="UP000286598">
    <property type="component" value="Unassembled WGS sequence"/>
</dbReference>
<gene>
    <name evidence="2" type="ORF">DW060_06650</name>
</gene>